<dbReference type="RefSeq" id="WP_140996730.1">
    <property type="nucleotide sequence ID" value="NZ_VDCZ01000002.1"/>
</dbReference>
<organism evidence="1 2">
    <name type="scientific">Flavobacterium profundi</name>
    <dbReference type="NCBI Taxonomy" id="1774945"/>
    <lineage>
        <taxon>Bacteria</taxon>
        <taxon>Pseudomonadati</taxon>
        <taxon>Bacteroidota</taxon>
        <taxon>Flavobacteriia</taxon>
        <taxon>Flavobacteriales</taxon>
        <taxon>Flavobacteriaceae</taxon>
        <taxon>Flavobacterium</taxon>
    </lineage>
</organism>
<keyword evidence="2" id="KW-1185">Reference proteome</keyword>
<gene>
    <name evidence="1" type="ORF">GOQ30_04060</name>
</gene>
<dbReference type="Proteomes" id="UP000431264">
    <property type="component" value="Unassembled WGS sequence"/>
</dbReference>
<dbReference type="OrthoDB" id="1435800at2"/>
<proteinExistence type="predicted"/>
<name>A0A6I4IFG1_9FLAO</name>
<protein>
    <submittedName>
        <fullName evidence="1">Uncharacterized protein</fullName>
    </submittedName>
</protein>
<dbReference type="EMBL" id="WQLW01000002">
    <property type="protein sequence ID" value="MVO08338.1"/>
    <property type="molecule type" value="Genomic_DNA"/>
</dbReference>
<sequence>MLYQYNMAHTINGIITSFKYDGKLPHVNLVGNYYLITFVPKYSSSYSEKKIEPFQELTSEIKQVIKELSFKGKCIYIETDYFGGPGYQMAIIWENGKAISDPFISYDKIENPKIPEKAKLVINAINIGLHSIGIYTHENKDEFDTVRLGDYRSYEDVLEEFLKTK</sequence>
<accession>A0A6I4IFG1</accession>
<reference evidence="2" key="1">
    <citation type="submission" date="2019-05" db="EMBL/GenBank/DDBJ databases">
        <title>Flavobacterium profundi sp. nov., isolated from a deep-sea seamount.</title>
        <authorList>
            <person name="Zhang D.-C."/>
        </authorList>
    </citation>
    <scope>NUCLEOTIDE SEQUENCE [LARGE SCALE GENOMIC DNA]</scope>
    <source>
        <strain evidence="2">TP390</strain>
    </source>
</reference>
<comment type="caution">
    <text evidence="1">The sequence shown here is derived from an EMBL/GenBank/DDBJ whole genome shotgun (WGS) entry which is preliminary data.</text>
</comment>
<evidence type="ECO:0000313" key="2">
    <source>
        <dbReference type="Proteomes" id="UP000431264"/>
    </source>
</evidence>
<evidence type="ECO:0000313" key="1">
    <source>
        <dbReference type="EMBL" id="MVO08338.1"/>
    </source>
</evidence>
<dbReference type="AlphaFoldDB" id="A0A6I4IFG1"/>